<keyword evidence="2" id="KW-1185">Reference proteome</keyword>
<sequence length="141" mass="16132">MRTEHIRSSPSWCNEHSRYNCVFVNTDSDLPGMRGLEVAQVCTFFSFKYRGNTYPCAVIHWFDKVGDTADEDTGMWIVSPAGGASKHAVIHVDTIYCAAHLIPVYGMEFLPQGFKCHDSYDTFRTYYVNKYADHHAFEIAF</sequence>
<dbReference type="GeneID" id="64701830"/>
<dbReference type="Proteomes" id="UP000823399">
    <property type="component" value="Unassembled WGS sequence"/>
</dbReference>
<comment type="caution">
    <text evidence="1">The sequence shown here is derived from an EMBL/GenBank/DDBJ whole genome shotgun (WGS) entry which is preliminary data.</text>
</comment>
<evidence type="ECO:0000313" key="2">
    <source>
        <dbReference type="Proteomes" id="UP000823399"/>
    </source>
</evidence>
<accession>A0A9P7FGQ6</accession>
<proteinExistence type="predicted"/>
<gene>
    <name evidence="1" type="ORF">F5147DRAFT_742962</name>
</gene>
<organism evidence="1 2">
    <name type="scientific">Suillus discolor</name>
    <dbReference type="NCBI Taxonomy" id="1912936"/>
    <lineage>
        <taxon>Eukaryota</taxon>
        <taxon>Fungi</taxon>
        <taxon>Dikarya</taxon>
        <taxon>Basidiomycota</taxon>
        <taxon>Agaricomycotina</taxon>
        <taxon>Agaricomycetes</taxon>
        <taxon>Agaricomycetidae</taxon>
        <taxon>Boletales</taxon>
        <taxon>Suillineae</taxon>
        <taxon>Suillaceae</taxon>
        <taxon>Suillus</taxon>
    </lineage>
</organism>
<protein>
    <submittedName>
        <fullName evidence="1">Uncharacterized protein</fullName>
    </submittedName>
</protein>
<dbReference type="RefSeq" id="XP_041298082.1">
    <property type="nucleotide sequence ID" value="XM_041439571.1"/>
</dbReference>
<reference evidence="1" key="1">
    <citation type="journal article" date="2020" name="New Phytol.">
        <title>Comparative genomics reveals dynamic genome evolution in host specialist ectomycorrhizal fungi.</title>
        <authorList>
            <person name="Lofgren L.A."/>
            <person name="Nguyen N.H."/>
            <person name="Vilgalys R."/>
            <person name="Ruytinx J."/>
            <person name="Liao H.L."/>
            <person name="Branco S."/>
            <person name="Kuo A."/>
            <person name="LaButti K."/>
            <person name="Lipzen A."/>
            <person name="Andreopoulos W."/>
            <person name="Pangilinan J."/>
            <person name="Riley R."/>
            <person name="Hundley H."/>
            <person name="Na H."/>
            <person name="Barry K."/>
            <person name="Grigoriev I.V."/>
            <person name="Stajich J.E."/>
            <person name="Kennedy P.G."/>
        </authorList>
    </citation>
    <scope>NUCLEOTIDE SEQUENCE</scope>
    <source>
        <strain evidence="1">FC423</strain>
    </source>
</reference>
<dbReference type="OrthoDB" id="3187773at2759"/>
<evidence type="ECO:0000313" key="1">
    <source>
        <dbReference type="EMBL" id="KAG2117193.1"/>
    </source>
</evidence>
<dbReference type="EMBL" id="JABBWM010000005">
    <property type="protein sequence ID" value="KAG2117193.1"/>
    <property type="molecule type" value="Genomic_DNA"/>
</dbReference>
<dbReference type="AlphaFoldDB" id="A0A9P7FGQ6"/>
<name>A0A9P7FGQ6_9AGAM</name>